<dbReference type="AlphaFoldDB" id="A0A645GZS4"/>
<organism evidence="1">
    <name type="scientific">bioreactor metagenome</name>
    <dbReference type="NCBI Taxonomy" id="1076179"/>
    <lineage>
        <taxon>unclassified sequences</taxon>
        <taxon>metagenomes</taxon>
        <taxon>ecological metagenomes</taxon>
    </lineage>
</organism>
<protein>
    <submittedName>
        <fullName evidence="1">Uncharacterized protein</fullName>
    </submittedName>
</protein>
<accession>A0A645GZS4</accession>
<evidence type="ECO:0000313" key="1">
    <source>
        <dbReference type="EMBL" id="MPN32287.1"/>
    </source>
</evidence>
<comment type="caution">
    <text evidence="1">The sequence shown here is derived from an EMBL/GenBank/DDBJ whole genome shotgun (WGS) entry which is preliminary data.</text>
</comment>
<reference evidence="1" key="1">
    <citation type="submission" date="2019-08" db="EMBL/GenBank/DDBJ databases">
        <authorList>
            <person name="Kucharzyk K."/>
            <person name="Murdoch R.W."/>
            <person name="Higgins S."/>
            <person name="Loffler F."/>
        </authorList>
    </citation>
    <scope>NUCLEOTIDE SEQUENCE</scope>
</reference>
<dbReference type="EMBL" id="VSSQ01084211">
    <property type="protein sequence ID" value="MPN32287.1"/>
    <property type="molecule type" value="Genomic_DNA"/>
</dbReference>
<name>A0A645GZS4_9ZZZZ</name>
<proteinExistence type="predicted"/>
<gene>
    <name evidence="1" type="ORF">SDC9_179765</name>
</gene>
<sequence>MDAQSVTFDPGFRGQVGHRLKSLDEGRSAVGIAGIIHRIDADEDVTGIQDFCPGHRDRQHDRIACGHVGDRDAASIAVLRYGDAGISQCRSAELPQFDPGQAVLPGAERVGNTLGGGQLGCVTLTVRH</sequence>